<dbReference type="Pfam" id="PF00990">
    <property type="entry name" value="GGDEF"/>
    <property type="match status" value="1"/>
</dbReference>
<keyword evidence="1" id="KW-0812">Transmembrane</keyword>
<dbReference type="InterPro" id="IPR029787">
    <property type="entry name" value="Nucleotide_cyclase"/>
</dbReference>
<evidence type="ECO:0000313" key="5">
    <source>
        <dbReference type="Proteomes" id="UP001247805"/>
    </source>
</evidence>
<proteinExistence type="predicted"/>
<dbReference type="PROSITE" id="PS50887">
    <property type="entry name" value="GGDEF"/>
    <property type="match status" value="1"/>
</dbReference>
<protein>
    <submittedName>
        <fullName evidence="4">EAL domain-containing protein</fullName>
    </submittedName>
</protein>
<feature type="transmembrane region" description="Helical" evidence="1">
    <location>
        <begin position="12"/>
        <end position="31"/>
    </location>
</feature>
<comment type="caution">
    <text evidence="4">The sequence shown here is derived from an EMBL/GenBank/DDBJ whole genome shotgun (WGS) entry which is preliminary data.</text>
</comment>
<dbReference type="SUPFAM" id="SSF141868">
    <property type="entry name" value="EAL domain-like"/>
    <property type="match status" value="1"/>
</dbReference>
<dbReference type="InterPro" id="IPR001633">
    <property type="entry name" value="EAL_dom"/>
</dbReference>
<name>A0ABU3SU04_9ALTE</name>
<dbReference type="InterPro" id="IPR000160">
    <property type="entry name" value="GGDEF_dom"/>
</dbReference>
<dbReference type="SUPFAM" id="SSF55073">
    <property type="entry name" value="Nucleotide cyclase"/>
    <property type="match status" value="1"/>
</dbReference>
<dbReference type="InterPro" id="IPR043128">
    <property type="entry name" value="Rev_trsase/Diguanyl_cyclase"/>
</dbReference>
<feature type="transmembrane region" description="Helical" evidence="1">
    <location>
        <begin position="287"/>
        <end position="305"/>
    </location>
</feature>
<dbReference type="PANTHER" id="PTHR44757">
    <property type="entry name" value="DIGUANYLATE CYCLASE DGCP"/>
    <property type="match status" value="1"/>
</dbReference>
<evidence type="ECO:0000256" key="1">
    <source>
        <dbReference type="SAM" id="Phobius"/>
    </source>
</evidence>
<evidence type="ECO:0000259" key="2">
    <source>
        <dbReference type="PROSITE" id="PS50883"/>
    </source>
</evidence>
<organism evidence="4 5">
    <name type="scientific">Paraglaciecola aquimarina</name>
    <dbReference type="NCBI Taxonomy" id="1235557"/>
    <lineage>
        <taxon>Bacteria</taxon>
        <taxon>Pseudomonadati</taxon>
        <taxon>Pseudomonadota</taxon>
        <taxon>Gammaproteobacteria</taxon>
        <taxon>Alteromonadales</taxon>
        <taxon>Alteromonadaceae</taxon>
        <taxon>Paraglaciecola</taxon>
    </lineage>
</organism>
<reference evidence="4 5" key="1">
    <citation type="submission" date="2023-10" db="EMBL/GenBank/DDBJ databases">
        <title>Glaciecola aquimarina strain GGW-M5 nov., isolated from a coastal seawater.</title>
        <authorList>
            <person name="Bayburt H."/>
            <person name="Kim J.M."/>
            <person name="Choi B.J."/>
            <person name="Jeon C.O."/>
        </authorList>
    </citation>
    <scope>NUCLEOTIDE SEQUENCE [LARGE SCALE GENOMIC DNA]</scope>
    <source>
        <strain evidence="4 5">KCTC 32108</strain>
    </source>
</reference>
<keyword evidence="1" id="KW-1133">Transmembrane helix</keyword>
<gene>
    <name evidence="4" type="ORF">RS130_05565</name>
</gene>
<sequence length="764" mass="87430">MRKFVSLPIKIMGPLMLSFIVSSALITLLWVNKNNQDYNVQQQTMREKDQKQFWLIGDMLRNRMELWFESFIHFQVDNSDNIEEIAANFQQEFEYMKINWQINNLWLFDGAETLVLGTAKEETVPAKIQTDVKEVLTSHSSISHIRCLDICEQQISMPMLTHSGNVMVLSIGASLMEALAALHQSTSALLAIVSTEPNSRLTMSQLLVNSPISQKSKLIMEEYLEQLPDDLSILEVLESGYKLENKQGTFLLNLTPIEKEVSNNIYLLFVHDISDVSAAHRQYRTRILVVACVVVCLSLSILFFMTSQFRRRLMLVTEQLPLLAAKKYQEFSQRKFAKNRLFIDEIELLQNSASLLGKELESLDKTIVMNTYELEKMAMNDWLTGLPNRNKLGIELKKLLPKLQDDSLKLVVMFVDVDKFRKVNDTHGHKIGDAFLVHAGQRIMNCLHDSEILFRFGGDEFVIVFLEKINSERSLVLANKLIEGFRDPLSVEELLFYTSISIGITSTTNSDEIFEDLIRQSDLAMYASKDEGGGRYSIFNPSLQVNVVRQIEIENEVRDALENNEFSFALQPQVEISTGKLLGFEALIRWFHPKRGFIRPDEFIPLIENSERMVKIGYWGIRRAFEILEKLDQLGFRNLKIAVNLSAIQFMDPDLLPFLEGQLKLFSRDPSQIEFEITERTLVDDFDQALTTMNELKAMGFIFSIDDFGTGYSSLAYLKKMPVDIIKIDRSFVSAMEHSSADMQIVSSIIAMVQRLGMIVVAEG</sequence>
<dbReference type="InterPro" id="IPR035919">
    <property type="entry name" value="EAL_sf"/>
</dbReference>
<dbReference type="RefSeq" id="WP_316025134.1">
    <property type="nucleotide sequence ID" value="NZ_JAWDIO010000002.1"/>
</dbReference>
<dbReference type="SMART" id="SM00052">
    <property type="entry name" value="EAL"/>
    <property type="match status" value="1"/>
</dbReference>
<evidence type="ECO:0000313" key="4">
    <source>
        <dbReference type="EMBL" id="MDU0353463.1"/>
    </source>
</evidence>
<dbReference type="Gene3D" id="3.20.20.450">
    <property type="entry name" value="EAL domain"/>
    <property type="match status" value="1"/>
</dbReference>
<keyword evidence="1" id="KW-0472">Membrane</keyword>
<dbReference type="PANTHER" id="PTHR44757:SF2">
    <property type="entry name" value="BIOFILM ARCHITECTURE MAINTENANCE PROTEIN MBAA"/>
    <property type="match status" value="1"/>
</dbReference>
<evidence type="ECO:0000259" key="3">
    <source>
        <dbReference type="PROSITE" id="PS50887"/>
    </source>
</evidence>
<feature type="domain" description="GGDEF" evidence="3">
    <location>
        <begin position="408"/>
        <end position="541"/>
    </location>
</feature>
<dbReference type="CDD" id="cd01948">
    <property type="entry name" value="EAL"/>
    <property type="match status" value="1"/>
</dbReference>
<dbReference type="EMBL" id="JAWDIO010000002">
    <property type="protein sequence ID" value="MDU0353463.1"/>
    <property type="molecule type" value="Genomic_DNA"/>
</dbReference>
<dbReference type="PROSITE" id="PS50883">
    <property type="entry name" value="EAL"/>
    <property type="match status" value="1"/>
</dbReference>
<feature type="domain" description="EAL" evidence="2">
    <location>
        <begin position="550"/>
        <end position="764"/>
    </location>
</feature>
<dbReference type="NCBIfam" id="TIGR00254">
    <property type="entry name" value="GGDEF"/>
    <property type="match status" value="1"/>
</dbReference>
<dbReference type="Pfam" id="PF00563">
    <property type="entry name" value="EAL"/>
    <property type="match status" value="1"/>
</dbReference>
<accession>A0ABU3SU04</accession>
<dbReference type="CDD" id="cd01949">
    <property type="entry name" value="GGDEF"/>
    <property type="match status" value="1"/>
</dbReference>
<dbReference type="SMART" id="SM00267">
    <property type="entry name" value="GGDEF"/>
    <property type="match status" value="1"/>
</dbReference>
<dbReference type="Proteomes" id="UP001247805">
    <property type="component" value="Unassembled WGS sequence"/>
</dbReference>
<keyword evidence="5" id="KW-1185">Reference proteome</keyword>
<dbReference type="Gene3D" id="3.30.70.270">
    <property type="match status" value="1"/>
</dbReference>
<dbReference type="InterPro" id="IPR052155">
    <property type="entry name" value="Biofilm_reg_signaling"/>
</dbReference>